<proteinExistence type="predicted"/>
<evidence type="ECO:0000313" key="2">
    <source>
        <dbReference type="EMBL" id="GFY64150.1"/>
    </source>
</evidence>
<dbReference type="AlphaFoldDB" id="A0A8X6Y175"/>
<accession>A0A8X6Y175</accession>
<name>A0A8X6Y175_9ARAC</name>
<sequence>MFKPRPRTSGNGDGFPATARPSDPHWPPNFAGNDTRKKSIFFPLFPVRYSLSNTLARILVFNLHTEASDEVEEGVGTFRHTLNPFRGNRKGVPCQRASVEVIAEVAYIKVAPVSGLCEMTRGFFWPLFPQNSLQPDHGHQEMLDGLPRNSSVLQTPHWTPTSRGTTQVEKYRFTPFCSSDIRFPTL</sequence>
<reference evidence="2" key="1">
    <citation type="submission" date="2020-08" db="EMBL/GenBank/DDBJ databases">
        <title>Multicomponent nature underlies the extraordinary mechanical properties of spider dragline silk.</title>
        <authorList>
            <person name="Kono N."/>
            <person name="Nakamura H."/>
            <person name="Mori M."/>
            <person name="Yoshida Y."/>
            <person name="Ohtoshi R."/>
            <person name="Malay A.D."/>
            <person name="Moran D.A.P."/>
            <person name="Tomita M."/>
            <person name="Numata K."/>
            <person name="Arakawa K."/>
        </authorList>
    </citation>
    <scope>NUCLEOTIDE SEQUENCE</scope>
</reference>
<feature type="region of interest" description="Disordered" evidence="1">
    <location>
        <begin position="1"/>
        <end position="30"/>
    </location>
</feature>
<evidence type="ECO:0000256" key="1">
    <source>
        <dbReference type="SAM" id="MobiDB-lite"/>
    </source>
</evidence>
<dbReference type="EMBL" id="BMAV01015100">
    <property type="protein sequence ID" value="GFY64150.1"/>
    <property type="molecule type" value="Genomic_DNA"/>
</dbReference>
<organism evidence="2 3">
    <name type="scientific">Trichonephila inaurata madagascariensis</name>
    <dbReference type="NCBI Taxonomy" id="2747483"/>
    <lineage>
        <taxon>Eukaryota</taxon>
        <taxon>Metazoa</taxon>
        <taxon>Ecdysozoa</taxon>
        <taxon>Arthropoda</taxon>
        <taxon>Chelicerata</taxon>
        <taxon>Arachnida</taxon>
        <taxon>Araneae</taxon>
        <taxon>Araneomorphae</taxon>
        <taxon>Entelegynae</taxon>
        <taxon>Araneoidea</taxon>
        <taxon>Nephilidae</taxon>
        <taxon>Trichonephila</taxon>
        <taxon>Trichonephila inaurata</taxon>
    </lineage>
</organism>
<protein>
    <submittedName>
        <fullName evidence="2">Uncharacterized protein</fullName>
    </submittedName>
</protein>
<evidence type="ECO:0000313" key="3">
    <source>
        <dbReference type="Proteomes" id="UP000886998"/>
    </source>
</evidence>
<gene>
    <name evidence="2" type="ORF">TNIN_16931</name>
</gene>
<keyword evidence="3" id="KW-1185">Reference proteome</keyword>
<dbReference type="Proteomes" id="UP000886998">
    <property type="component" value="Unassembled WGS sequence"/>
</dbReference>
<comment type="caution">
    <text evidence="2">The sequence shown here is derived from an EMBL/GenBank/DDBJ whole genome shotgun (WGS) entry which is preliminary data.</text>
</comment>